<keyword evidence="1" id="KW-0472">Membrane</keyword>
<evidence type="ECO:0000313" key="2">
    <source>
        <dbReference type="EMBL" id="MBY4796945.1"/>
    </source>
</evidence>
<feature type="transmembrane region" description="Helical" evidence="1">
    <location>
        <begin position="7"/>
        <end position="30"/>
    </location>
</feature>
<reference evidence="2 3" key="1">
    <citation type="submission" date="2021-08" db="EMBL/GenBank/DDBJ databases">
        <title>Collinsella faecalis sp. nov. isolated from swine faeces.</title>
        <authorList>
            <person name="Oh B.S."/>
            <person name="Lee J.H."/>
        </authorList>
    </citation>
    <scope>NUCLEOTIDE SEQUENCE [LARGE SCALE GENOMIC DNA]</scope>
    <source>
        <strain evidence="2 3">AGMB00827</strain>
    </source>
</reference>
<gene>
    <name evidence="2" type="ORF">K6V98_00995</name>
</gene>
<dbReference type="Proteomes" id="UP000700908">
    <property type="component" value="Unassembled WGS sequence"/>
</dbReference>
<sequence length="208" mass="22416">MRRSKQFGIAPLLIIIVLGIALGALGVLAIQRVTTPVVRLSATTVQEQISRASELATARLSYRGLVTYEQGDLPFITKKGFTMIYDADVRAGVDLTKAEVKQDGKSISVALPAATMQSISIDPHSIQFFDEKFALFNWQNRADAAEALKIASSDAEAKVDASALIETSNDQAIVTVKSLLEPFVLAGDYTVDVKIIPSQSNTGETTKK</sequence>
<evidence type="ECO:0000313" key="3">
    <source>
        <dbReference type="Proteomes" id="UP000700908"/>
    </source>
</evidence>
<proteinExistence type="predicted"/>
<dbReference type="Pfam" id="PF14014">
    <property type="entry name" value="DUF4230"/>
    <property type="match status" value="1"/>
</dbReference>
<keyword evidence="1" id="KW-0812">Transmembrane</keyword>
<protein>
    <submittedName>
        <fullName evidence="2">DUF4230 domain-containing protein</fullName>
    </submittedName>
</protein>
<comment type="caution">
    <text evidence="2">The sequence shown here is derived from an EMBL/GenBank/DDBJ whole genome shotgun (WGS) entry which is preliminary data.</text>
</comment>
<organism evidence="2 3">
    <name type="scientific">Collinsella ureilytica</name>
    <dbReference type="NCBI Taxonomy" id="2869515"/>
    <lineage>
        <taxon>Bacteria</taxon>
        <taxon>Bacillati</taxon>
        <taxon>Actinomycetota</taxon>
        <taxon>Coriobacteriia</taxon>
        <taxon>Coriobacteriales</taxon>
        <taxon>Coriobacteriaceae</taxon>
        <taxon>Collinsella</taxon>
    </lineage>
</organism>
<accession>A0ABS7MIM4</accession>
<keyword evidence="1" id="KW-1133">Transmembrane helix</keyword>
<evidence type="ECO:0000256" key="1">
    <source>
        <dbReference type="SAM" id="Phobius"/>
    </source>
</evidence>
<dbReference type="RefSeq" id="WP_222198662.1">
    <property type="nucleotide sequence ID" value="NZ_JAIMFO010000004.1"/>
</dbReference>
<name>A0ABS7MIM4_9ACTN</name>
<dbReference type="InterPro" id="IPR025324">
    <property type="entry name" value="DUF4230"/>
</dbReference>
<dbReference type="EMBL" id="JAIMFO010000004">
    <property type="protein sequence ID" value="MBY4796945.1"/>
    <property type="molecule type" value="Genomic_DNA"/>
</dbReference>
<keyword evidence="3" id="KW-1185">Reference proteome</keyword>